<reference evidence="1 2" key="1">
    <citation type="submission" date="2022-12" db="EMBL/GenBank/DDBJ databases">
        <title>Chromosome-level genome of Tegillarca granosa.</title>
        <authorList>
            <person name="Kim J."/>
        </authorList>
    </citation>
    <scope>NUCLEOTIDE SEQUENCE [LARGE SCALE GENOMIC DNA]</scope>
    <source>
        <strain evidence="1">Teg-2019</strain>
        <tissue evidence="1">Adductor muscle</tissue>
    </source>
</reference>
<sequence length="357" mass="39848">MSLPATHSNKIKGNTTKFQISKLGINLIAVDGSGQLGKSTLIPLSNIYNVTVNRFKPECLLCVVRDEPNKLSVLVCRCKTEKDITDIIQSFNTVKSSQTGEGFNTNIKKSSGQNWSLNSRHVVDEGNVVHFSSTEKPNIAITQNGNQSFQSGTTVTVLQKDNKNFIDTAVQTETEEELDSASSMSSATVKEELLHLSQDVRAIKRMLELSTGISDSQHFKRTSQMSKYGQQIQYEEVPVFYSQNQVLRTSREGKMKDRDTVIKGRSTKIIPDHDIRSFAVQTDHRYQNNLSPGEVSAFSYGNAQYIQRPIGGSVSSTSSFVPEVYSRQELEVIHQQILTQCFCNTKDHQALLVNTIK</sequence>
<proteinExistence type="predicted"/>
<gene>
    <name evidence="1" type="ORF">KUTeg_009624</name>
</gene>
<dbReference type="Proteomes" id="UP001217089">
    <property type="component" value="Unassembled WGS sequence"/>
</dbReference>
<protein>
    <submittedName>
        <fullName evidence="1">Uncharacterized protein</fullName>
    </submittedName>
</protein>
<dbReference type="EMBL" id="JARBDR010000440">
    <property type="protein sequence ID" value="KAJ8312251.1"/>
    <property type="molecule type" value="Genomic_DNA"/>
</dbReference>
<keyword evidence="2" id="KW-1185">Reference proteome</keyword>
<name>A0ABQ9F7R9_TEGGR</name>
<comment type="caution">
    <text evidence="1">The sequence shown here is derived from an EMBL/GenBank/DDBJ whole genome shotgun (WGS) entry which is preliminary data.</text>
</comment>
<evidence type="ECO:0000313" key="1">
    <source>
        <dbReference type="EMBL" id="KAJ8312251.1"/>
    </source>
</evidence>
<accession>A0ABQ9F7R9</accession>
<evidence type="ECO:0000313" key="2">
    <source>
        <dbReference type="Proteomes" id="UP001217089"/>
    </source>
</evidence>
<organism evidence="1 2">
    <name type="scientific">Tegillarca granosa</name>
    <name type="common">Malaysian cockle</name>
    <name type="synonym">Anadara granosa</name>
    <dbReference type="NCBI Taxonomy" id="220873"/>
    <lineage>
        <taxon>Eukaryota</taxon>
        <taxon>Metazoa</taxon>
        <taxon>Spiralia</taxon>
        <taxon>Lophotrochozoa</taxon>
        <taxon>Mollusca</taxon>
        <taxon>Bivalvia</taxon>
        <taxon>Autobranchia</taxon>
        <taxon>Pteriomorphia</taxon>
        <taxon>Arcoida</taxon>
        <taxon>Arcoidea</taxon>
        <taxon>Arcidae</taxon>
        <taxon>Tegillarca</taxon>
    </lineage>
</organism>